<keyword evidence="12 18" id="KW-0548">Nucleotidyltransferase</keyword>
<reference evidence="20 21" key="1">
    <citation type="journal article" date="2011" name="J. Bacteriol.">
        <title>Complete genome sequence of the industrial strain Ketogulonicigenium vulgare WSH-001.</title>
        <authorList>
            <person name="Liu L."/>
            <person name="Li Y."/>
            <person name="Zhang J."/>
            <person name="Zhou Z."/>
            <person name="Liu J."/>
            <person name="Li X."/>
            <person name="Zhou J."/>
            <person name="Du G."/>
            <person name="Wang L."/>
            <person name="Chen J."/>
        </authorList>
    </citation>
    <scope>NUCLEOTIDE SEQUENCE [LARGE SCALE GENOMIC DNA]</scope>
    <source>
        <strain evidence="20 21">WSH-001</strain>
    </source>
</reference>
<dbReference type="OrthoDB" id="9799199at2"/>
<proteinExistence type="inferred from homology"/>
<keyword evidence="14" id="KW-0443">Lipid metabolism</keyword>
<evidence type="ECO:0000256" key="5">
    <source>
        <dbReference type="ARBA" id="ARBA00010185"/>
    </source>
</evidence>
<gene>
    <name evidence="20" type="primary">cdsA</name>
    <name evidence="20" type="ordered locus">KVU_1047</name>
</gene>
<evidence type="ECO:0000256" key="2">
    <source>
        <dbReference type="ARBA" id="ARBA00004651"/>
    </source>
</evidence>
<dbReference type="InterPro" id="IPR000374">
    <property type="entry name" value="PC_trans"/>
</dbReference>
<evidence type="ECO:0000256" key="12">
    <source>
        <dbReference type="ARBA" id="ARBA00022695"/>
    </source>
</evidence>
<evidence type="ECO:0000256" key="1">
    <source>
        <dbReference type="ARBA" id="ARBA00001698"/>
    </source>
</evidence>
<evidence type="ECO:0000256" key="7">
    <source>
        <dbReference type="ARBA" id="ARBA00019373"/>
    </source>
</evidence>
<evidence type="ECO:0000256" key="17">
    <source>
        <dbReference type="ARBA" id="ARBA00023264"/>
    </source>
</evidence>
<keyword evidence="15 19" id="KW-0472">Membrane</keyword>
<keyword evidence="8" id="KW-1003">Cell membrane</keyword>
<comment type="pathway">
    <text evidence="4">Lipid metabolism.</text>
</comment>
<comment type="similarity">
    <text evidence="5 18">Belongs to the CDS family.</text>
</comment>
<dbReference type="KEGG" id="kvl:KVU_1047"/>
<organism evidence="20 21">
    <name type="scientific">Ketogulonicigenium vulgare (strain WSH-001)</name>
    <dbReference type="NCBI Taxonomy" id="759362"/>
    <lineage>
        <taxon>Bacteria</taxon>
        <taxon>Pseudomonadati</taxon>
        <taxon>Pseudomonadota</taxon>
        <taxon>Alphaproteobacteria</taxon>
        <taxon>Rhodobacterales</taxon>
        <taxon>Roseobacteraceae</taxon>
        <taxon>Ketogulonicigenium</taxon>
    </lineage>
</organism>
<dbReference type="HOGENOM" id="CLU_037294_1_1_5"/>
<dbReference type="EC" id="2.7.7.41" evidence="6 18"/>
<dbReference type="PROSITE" id="PS01315">
    <property type="entry name" value="CDS"/>
    <property type="match status" value="1"/>
</dbReference>
<evidence type="ECO:0000313" key="21">
    <source>
        <dbReference type="Proteomes" id="UP000000692"/>
    </source>
</evidence>
<dbReference type="Pfam" id="PF01148">
    <property type="entry name" value="CTP_transf_1"/>
    <property type="match status" value="1"/>
</dbReference>
<feature type="transmembrane region" description="Helical" evidence="19">
    <location>
        <begin position="142"/>
        <end position="164"/>
    </location>
</feature>
<keyword evidence="17" id="KW-1208">Phospholipid metabolism</keyword>
<keyword evidence="11 18" id="KW-0812">Transmembrane</keyword>
<evidence type="ECO:0000256" key="8">
    <source>
        <dbReference type="ARBA" id="ARBA00022475"/>
    </source>
</evidence>
<keyword evidence="21" id="KW-1185">Reference proteome</keyword>
<evidence type="ECO:0000256" key="16">
    <source>
        <dbReference type="ARBA" id="ARBA00023209"/>
    </source>
</evidence>
<evidence type="ECO:0000256" key="13">
    <source>
        <dbReference type="ARBA" id="ARBA00022989"/>
    </source>
</evidence>
<evidence type="ECO:0000256" key="18">
    <source>
        <dbReference type="RuleBase" id="RU003938"/>
    </source>
</evidence>
<evidence type="ECO:0000256" key="4">
    <source>
        <dbReference type="ARBA" id="ARBA00005189"/>
    </source>
</evidence>
<evidence type="ECO:0000256" key="11">
    <source>
        <dbReference type="ARBA" id="ARBA00022692"/>
    </source>
</evidence>
<feature type="transmembrane region" description="Helical" evidence="19">
    <location>
        <begin position="63"/>
        <end position="82"/>
    </location>
</feature>
<keyword evidence="9" id="KW-0444">Lipid biosynthesis</keyword>
<feature type="transmembrane region" description="Helical" evidence="19">
    <location>
        <begin position="185"/>
        <end position="213"/>
    </location>
</feature>
<evidence type="ECO:0000256" key="3">
    <source>
        <dbReference type="ARBA" id="ARBA00005119"/>
    </source>
</evidence>
<dbReference type="eggNOG" id="COG0575">
    <property type="taxonomic scope" value="Bacteria"/>
</dbReference>
<keyword evidence="16" id="KW-0594">Phospholipid biosynthesis</keyword>
<feature type="transmembrane region" description="Helical" evidence="19">
    <location>
        <begin position="12"/>
        <end position="31"/>
    </location>
</feature>
<comment type="pathway">
    <text evidence="3 18">Phospholipid metabolism; CDP-diacylglycerol biosynthesis; CDP-diacylglycerol from sn-glycerol 3-phosphate: step 3/3.</text>
</comment>
<evidence type="ECO:0000313" key="20">
    <source>
        <dbReference type="EMBL" id="AEM40886.1"/>
    </source>
</evidence>
<dbReference type="Proteomes" id="UP000000692">
    <property type="component" value="Chromosome"/>
</dbReference>
<accession>F9Y6E0</accession>
<evidence type="ECO:0000256" key="14">
    <source>
        <dbReference type="ARBA" id="ARBA00023098"/>
    </source>
</evidence>
<keyword evidence="10 18" id="KW-0808">Transferase</keyword>
<protein>
    <recommendedName>
        <fullName evidence="7 18">Phosphatidate cytidylyltransferase</fullName>
        <ecNumber evidence="6 18">2.7.7.41</ecNumber>
    </recommendedName>
</protein>
<feature type="transmembrane region" description="Helical" evidence="19">
    <location>
        <begin position="249"/>
        <end position="267"/>
    </location>
</feature>
<dbReference type="PATRIC" id="fig|759362.5.peg.1076"/>
<evidence type="ECO:0000256" key="9">
    <source>
        <dbReference type="ARBA" id="ARBA00022516"/>
    </source>
</evidence>
<evidence type="ECO:0000256" key="15">
    <source>
        <dbReference type="ARBA" id="ARBA00023136"/>
    </source>
</evidence>
<dbReference type="RefSeq" id="WP_013384344.1">
    <property type="nucleotide sequence ID" value="NC_017384.1"/>
</dbReference>
<evidence type="ECO:0000256" key="10">
    <source>
        <dbReference type="ARBA" id="ARBA00022679"/>
    </source>
</evidence>
<dbReference type="GO" id="GO:0016024">
    <property type="term" value="P:CDP-diacylglycerol biosynthetic process"/>
    <property type="evidence" value="ECO:0007669"/>
    <property type="project" value="UniProtKB-UniPathway"/>
</dbReference>
<keyword evidence="13 19" id="KW-1133">Transmembrane helix</keyword>
<dbReference type="GO" id="GO:0004605">
    <property type="term" value="F:phosphatidate cytidylyltransferase activity"/>
    <property type="evidence" value="ECO:0007669"/>
    <property type="project" value="UniProtKB-EC"/>
</dbReference>
<evidence type="ECO:0000256" key="6">
    <source>
        <dbReference type="ARBA" id="ARBA00012487"/>
    </source>
</evidence>
<feature type="transmembrane region" description="Helical" evidence="19">
    <location>
        <begin position="117"/>
        <end position="136"/>
    </location>
</feature>
<comment type="subcellular location">
    <subcellularLocation>
        <location evidence="2">Cell membrane</location>
        <topology evidence="2">Multi-pass membrane protein</topology>
    </subcellularLocation>
</comment>
<dbReference type="EMBL" id="CP002018">
    <property type="protein sequence ID" value="AEM40886.1"/>
    <property type="molecule type" value="Genomic_DNA"/>
</dbReference>
<name>F9Y6E0_KETVW</name>
<feature type="transmembrane region" description="Helical" evidence="19">
    <location>
        <begin position="88"/>
        <end position="105"/>
    </location>
</feature>
<dbReference type="GO" id="GO:0005886">
    <property type="term" value="C:plasma membrane"/>
    <property type="evidence" value="ECO:0007669"/>
    <property type="project" value="UniProtKB-SubCell"/>
</dbReference>
<dbReference type="AlphaFoldDB" id="F9Y6E0"/>
<comment type="catalytic activity">
    <reaction evidence="1 18">
        <text>a 1,2-diacyl-sn-glycero-3-phosphate + CTP + H(+) = a CDP-1,2-diacyl-sn-glycerol + diphosphate</text>
        <dbReference type="Rhea" id="RHEA:16229"/>
        <dbReference type="ChEBI" id="CHEBI:15378"/>
        <dbReference type="ChEBI" id="CHEBI:33019"/>
        <dbReference type="ChEBI" id="CHEBI:37563"/>
        <dbReference type="ChEBI" id="CHEBI:58332"/>
        <dbReference type="ChEBI" id="CHEBI:58608"/>
        <dbReference type="EC" id="2.7.7.41"/>
    </reaction>
</comment>
<dbReference type="PANTHER" id="PTHR46382">
    <property type="entry name" value="PHOSPHATIDATE CYTIDYLYLTRANSFERASE"/>
    <property type="match status" value="1"/>
</dbReference>
<dbReference type="UniPathway" id="UPA00557">
    <property type="reaction ID" value="UER00614"/>
</dbReference>
<sequence length="273" mass="28856">MVQRPSGQWNDLRQRVLSAAVMVACAAVAIWVGGPLLLLGVAALAGVAMWELWLMAQPGRQNTGLRLAIGTALLVGALGWSFGHLRPFEELLFIIAPGVLAAIATRPVEGGLPRRVIVIYATLIVFVSWGLVALRADGVNELLFLISVVVVSDSLGYFCGRMIGGPKFWPRISPSKTWSGTIGGWVGAAVVGLVFSPWLGLAVIPIAVILAFAAQIGDMVESAIKRRTGVKDSSDLIPGHGGVLDRIDGMIAVVALYLIIRLAISLMQGQGFA</sequence>
<evidence type="ECO:0000256" key="19">
    <source>
        <dbReference type="SAM" id="Phobius"/>
    </source>
</evidence>
<dbReference type="PANTHER" id="PTHR46382:SF1">
    <property type="entry name" value="PHOSPHATIDATE CYTIDYLYLTRANSFERASE"/>
    <property type="match status" value="1"/>
</dbReference>